<dbReference type="PANTHER" id="PTHR12673">
    <property type="entry name" value="FACIOGENITAL DYSPLASIA PROTEIN"/>
    <property type="match status" value="1"/>
</dbReference>
<evidence type="ECO:0000259" key="2">
    <source>
        <dbReference type="PROSITE" id="PS50010"/>
    </source>
</evidence>
<dbReference type="OrthoDB" id="1716625at2759"/>
<organism evidence="3 4">
    <name type="scientific">Cristinia sonorae</name>
    <dbReference type="NCBI Taxonomy" id="1940300"/>
    <lineage>
        <taxon>Eukaryota</taxon>
        <taxon>Fungi</taxon>
        <taxon>Dikarya</taxon>
        <taxon>Basidiomycota</taxon>
        <taxon>Agaricomycotina</taxon>
        <taxon>Agaricomycetes</taxon>
        <taxon>Agaricomycetidae</taxon>
        <taxon>Agaricales</taxon>
        <taxon>Pleurotineae</taxon>
        <taxon>Stephanosporaceae</taxon>
        <taxon>Cristinia</taxon>
    </lineage>
</organism>
<dbReference type="GO" id="GO:0005085">
    <property type="term" value="F:guanyl-nucleotide exchange factor activity"/>
    <property type="evidence" value="ECO:0007669"/>
    <property type="project" value="InterPro"/>
</dbReference>
<feature type="region of interest" description="Disordered" evidence="1">
    <location>
        <begin position="831"/>
        <end position="917"/>
    </location>
</feature>
<feature type="compositionally biased region" description="Polar residues" evidence="1">
    <location>
        <begin position="296"/>
        <end position="315"/>
    </location>
</feature>
<comment type="caution">
    <text evidence="3">The sequence shown here is derived from an EMBL/GenBank/DDBJ whole genome shotgun (WGS) entry which is preliminary data.</text>
</comment>
<dbReference type="Proteomes" id="UP000813824">
    <property type="component" value="Unassembled WGS sequence"/>
</dbReference>
<feature type="region of interest" description="Disordered" evidence="1">
    <location>
        <begin position="1190"/>
        <end position="1209"/>
    </location>
</feature>
<feature type="region of interest" description="Disordered" evidence="1">
    <location>
        <begin position="149"/>
        <end position="274"/>
    </location>
</feature>
<evidence type="ECO:0000313" key="3">
    <source>
        <dbReference type="EMBL" id="KAH8105272.1"/>
    </source>
</evidence>
<dbReference type="Pfam" id="PF00621">
    <property type="entry name" value="RhoGEF"/>
    <property type="match status" value="1"/>
</dbReference>
<dbReference type="GO" id="GO:0005737">
    <property type="term" value="C:cytoplasm"/>
    <property type="evidence" value="ECO:0007669"/>
    <property type="project" value="TreeGrafter"/>
</dbReference>
<gene>
    <name evidence="3" type="ORF">BXZ70DRAFT_514961</name>
</gene>
<feature type="region of interest" description="Disordered" evidence="1">
    <location>
        <begin position="1"/>
        <end position="38"/>
    </location>
</feature>
<accession>A0A8K0UW84</accession>
<feature type="compositionally biased region" description="Basic and acidic residues" evidence="1">
    <location>
        <begin position="109"/>
        <end position="121"/>
    </location>
</feature>
<feature type="region of interest" description="Disordered" evidence="1">
    <location>
        <begin position="50"/>
        <end position="121"/>
    </location>
</feature>
<feature type="region of interest" description="Disordered" evidence="1">
    <location>
        <begin position="483"/>
        <end position="540"/>
    </location>
</feature>
<feature type="region of interest" description="Disordered" evidence="1">
    <location>
        <begin position="562"/>
        <end position="802"/>
    </location>
</feature>
<dbReference type="InterPro" id="IPR035899">
    <property type="entry name" value="DBL_dom_sf"/>
</dbReference>
<feature type="compositionally biased region" description="Polar residues" evidence="1">
    <location>
        <begin position="1198"/>
        <end position="1209"/>
    </location>
</feature>
<feature type="compositionally biased region" description="Polar residues" evidence="1">
    <location>
        <begin position="55"/>
        <end position="78"/>
    </location>
</feature>
<sequence length="1411" mass="155924">MQSYRSKSRSPAVGNTPIQATSQAFPSRTPTFQPPSFYAAAANYEPSYTKRIDDQNYSNSYPVPLSYPTQQPQYSAESAQVGGTVRDASGATRNRSSSLSRSLSRAKGGHSDKDKGDGRDAEQARYSQFVDLPLLETQLLPSLRDTIDRMTHPQLPNNRSRQDASPHVVPTKEDQPSYNPHYTSYSPAGPGMTSPPSGSSAAKSPRYQSSSRARTETAVQSPPVATQGTQYMSSSIPQDSPNYAKSALRTPASKTRLPSPAVGSTSRTVRYTPSDGAAAAMDEYKVSGSLKPPMLSPTTVHMHQTSSRSQTPHQYSQRDDTAGTIRTPSIPDQSYARPPKSTPTTPRHPVKSPRPLQSVSPAVSRHERHTPRSGIPRLNGATIPGTTSDLAEEYGKRFTGGRLVVTNGFVTTSSSEGDGTDSESNSLTQWAKSHSPGDVQRTGPPKHVVRAERHDNGGDQYSRTQSRAQHTTRTLGLGLSMVSQQQGHVQQDWDASEDDHTTESEDAYEPYEWQDNQRAPERQRGSTPRGARDHSPERRRQDALAGLVNGLDAQFGYYPAAPGRSRLSQGEGEANTSSVGLAIGDTGDLQRDSMGISREIGNVERSPHHIQETPIPYDDVRRHRAVANDDSTSRRWRDQTRRKAEDASGDHQDYRRSVSQPPTRRSPAVPSAKSPMIQQSHYANPEQDVGGPPYADYAEKDRSKRTRRRVSMSAGRSQEAKPSRRSPPEVDPRIAAARTPAPKRSNLKTTTPVEAAAREREGFGIPRSLSFCGNDGADNVQSGASRHDQAGRGGNIPHVDSDLSTIAGKWDEQAGNPELSKGAEALFRNLSGRSLTANDQGRKHRRRGMTVEDAPIPSAAKSAQHHTPVSQVTRTRHSHSLSEASSVPSVYEEQPTPPMEHHEQPANDLDDGAPEGWRSTMSANAYHDLLAAYGPIEMRRQNAIYELFSAEDTFTSQLRMILRQFIRPLRHKDSKQWIPGVPAPITRLFDWFDDIINLHLGLAIAMKTARRVWREGGVIIKLTDIFVGVTPRLEIYQPYLARIQSVTDALLRCESDGTSEFGEFVKIRQQEPECGGWTLAQLLHEPVKHIQSYPDALLRILQLTPRGHPDHLAMLSLYHSFRMVMRVMEEVRAREEAYESFKRVTSEIEGLLPSFHLANRERRLLWKGPLVVNQVPDDSERLGTPQIVISPAPDRFSGQAQRTVSTGPVNEPRQAQTFILNDLILFAVPVKKSRRREGKPWRLLEGTGAAKLLGFRETRSESDNMDGTVLDLLPISGEDIDTGANSSKISCLQVMLPQGDQRKDVIQALQRCNAETIRSLAFPSGSDTFPRLGPNDLELDTQHSLAAITSTGLPMPKSPSVQLQEVYQGTAGNAVEQEREERGWWSLRFQQVLGEMRRQDPMISLSMSAAR</sequence>
<feature type="compositionally biased region" description="Polar residues" evidence="1">
    <location>
        <begin position="262"/>
        <end position="271"/>
    </location>
</feature>
<dbReference type="SMART" id="SM00325">
    <property type="entry name" value="RhoGEF"/>
    <property type="match status" value="1"/>
</dbReference>
<proteinExistence type="predicted"/>
<feature type="compositionally biased region" description="Low complexity" evidence="1">
    <location>
        <begin position="95"/>
        <end position="105"/>
    </location>
</feature>
<feature type="compositionally biased region" description="Basic and acidic residues" evidence="1">
    <location>
        <begin position="160"/>
        <end position="175"/>
    </location>
</feature>
<feature type="domain" description="DH" evidence="2">
    <location>
        <begin position="939"/>
        <end position="1151"/>
    </location>
</feature>
<feature type="compositionally biased region" description="Low complexity" evidence="1">
    <location>
        <begin position="186"/>
        <end position="205"/>
    </location>
</feature>
<feature type="compositionally biased region" description="Polar residues" evidence="1">
    <location>
        <begin position="206"/>
        <end position="243"/>
    </location>
</feature>
<dbReference type="PROSITE" id="PS50010">
    <property type="entry name" value="DH_2"/>
    <property type="match status" value="1"/>
</dbReference>
<feature type="compositionally biased region" description="Polar residues" evidence="1">
    <location>
        <begin position="459"/>
        <end position="471"/>
    </location>
</feature>
<evidence type="ECO:0000256" key="1">
    <source>
        <dbReference type="SAM" id="MobiDB-lite"/>
    </source>
</evidence>
<dbReference type="SUPFAM" id="SSF48065">
    <property type="entry name" value="DBL homology domain (DH-domain)"/>
    <property type="match status" value="1"/>
</dbReference>
<feature type="region of interest" description="Disordered" evidence="1">
    <location>
        <begin position="410"/>
        <end position="471"/>
    </location>
</feature>
<dbReference type="EMBL" id="JAEVFJ010000004">
    <property type="protein sequence ID" value="KAH8105272.1"/>
    <property type="molecule type" value="Genomic_DNA"/>
</dbReference>
<feature type="compositionally biased region" description="Basic and acidic residues" evidence="1">
    <location>
        <begin position="518"/>
        <end position="540"/>
    </location>
</feature>
<feature type="compositionally biased region" description="Polar residues" evidence="1">
    <location>
        <begin position="176"/>
        <end position="185"/>
    </location>
</feature>
<feature type="compositionally biased region" description="Polar residues" evidence="1">
    <location>
        <begin position="16"/>
        <end position="31"/>
    </location>
</feature>
<protein>
    <recommendedName>
        <fullName evidence="2">DH domain-containing protein</fullName>
    </recommendedName>
</protein>
<keyword evidence="4" id="KW-1185">Reference proteome</keyword>
<evidence type="ECO:0000313" key="4">
    <source>
        <dbReference type="Proteomes" id="UP000813824"/>
    </source>
</evidence>
<dbReference type="Gene3D" id="1.20.900.10">
    <property type="entry name" value="Dbl homology (DH) domain"/>
    <property type="match status" value="1"/>
</dbReference>
<dbReference type="InterPro" id="IPR000219">
    <property type="entry name" value="DH_dom"/>
</dbReference>
<feature type="compositionally biased region" description="Basic and acidic residues" evidence="1">
    <location>
        <begin position="601"/>
        <end position="611"/>
    </location>
</feature>
<dbReference type="PANTHER" id="PTHR12673:SF159">
    <property type="entry name" value="LD03170P"/>
    <property type="match status" value="1"/>
</dbReference>
<name>A0A8K0UW84_9AGAR</name>
<feature type="region of interest" description="Disordered" evidence="1">
    <location>
        <begin position="288"/>
        <end position="386"/>
    </location>
</feature>
<dbReference type="InterPro" id="IPR051092">
    <property type="entry name" value="FYVE_RhoGEF_PH"/>
</dbReference>
<reference evidence="3" key="1">
    <citation type="journal article" date="2021" name="New Phytol.">
        <title>Evolutionary innovations through gain and loss of genes in the ectomycorrhizal Boletales.</title>
        <authorList>
            <person name="Wu G."/>
            <person name="Miyauchi S."/>
            <person name="Morin E."/>
            <person name="Kuo A."/>
            <person name="Drula E."/>
            <person name="Varga T."/>
            <person name="Kohler A."/>
            <person name="Feng B."/>
            <person name="Cao Y."/>
            <person name="Lipzen A."/>
            <person name="Daum C."/>
            <person name="Hundley H."/>
            <person name="Pangilinan J."/>
            <person name="Johnson J."/>
            <person name="Barry K."/>
            <person name="LaButti K."/>
            <person name="Ng V."/>
            <person name="Ahrendt S."/>
            <person name="Min B."/>
            <person name="Choi I.G."/>
            <person name="Park H."/>
            <person name="Plett J.M."/>
            <person name="Magnuson J."/>
            <person name="Spatafora J.W."/>
            <person name="Nagy L.G."/>
            <person name="Henrissat B."/>
            <person name="Grigoriev I.V."/>
            <person name="Yang Z.L."/>
            <person name="Xu J."/>
            <person name="Martin F.M."/>
        </authorList>
    </citation>
    <scope>NUCLEOTIDE SEQUENCE</scope>
    <source>
        <strain evidence="3">KKN 215</strain>
    </source>
</reference>
<feature type="compositionally biased region" description="Basic and acidic residues" evidence="1">
    <location>
        <begin position="718"/>
        <end position="732"/>
    </location>
</feature>
<feature type="compositionally biased region" description="Basic and acidic residues" evidence="1">
    <location>
        <begin position="631"/>
        <end position="656"/>
    </location>
</feature>